<keyword evidence="1" id="KW-0479">Metal-binding</keyword>
<comment type="similarity">
    <text evidence="3">Belongs to the metallo-dependent hydrolases superfamily. Phosphotriesterase family.</text>
</comment>
<organism evidence="4 5">
    <name type="scientific">Bhargavaea changchunensis</name>
    <dbReference type="NCBI Taxonomy" id="2134037"/>
    <lineage>
        <taxon>Bacteria</taxon>
        <taxon>Bacillati</taxon>
        <taxon>Bacillota</taxon>
        <taxon>Bacilli</taxon>
        <taxon>Bacillales</taxon>
        <taxon>Caryophanaceae</taxon>
        <taxon>Bhargavaea</taxon>
    </lineage>
</organism>
<dbReference type="InterPro" id="IPR032466">
    <property type="entry name" value="Metal_Hydrolase"/>
</dbReference>
<proteinExistence type="inferred from homology"/>
<sequence>MTQEKVLETVRGAISPSEIGLCHSHEHLFIKKGQPEKLDPALLLDDYEKTKSEVELFKRLGGRTIVDAQPVGSGRDAKNLLKLSEESGVHVLASTGFHKFGFYPDRHWIHERPVRDLADLFISEINEGLFADGEEAWPERRLPAKAGLIKTAADSEGPVGRYAELFQAAAIASVETGAPIMSHTELGEHAMDQVRCYIKHGVSEDRLILCHLDRRMENAEDMLRVADTGVYLELDTIGRFKYHSDQEEAELIRLLLDHGHEDRLLLGLDTTRKRMKSYGGEIGLDHLIGAFLPLLRETGITESQIEKMMTHNPARAYSKRIHRKELHHDPN</sequence>
<dbReference type="Proteomes" id="UP001596483">
    <property type="component" value="Unassembled WGS sequence"/>
</dbReference>
<dbReference type="PANTHER" id="PTHR10819:SF3">
    <property type="entry name" value="PHOSPHOTRIESTERASE-RELATED PROTEIN"/>
    <property type="match status" value="1"/>
</dbReference>
<dbReference type="PIRSF" id="PIRSF016839">
    <property type="entry name" value="PhP"/>
    <property type="match status" value="1"/>
</dbReference>
<dbReference type="RefSeq" id="WP_157296165.1">
    <property type="nucleotide sequence ID" value="NZ_JBHTCT010000026.1"/>
</dbReference>
<evidence type="ECO:0000256" key="2">
    <source>
        <dbReference type="ARBA" id="ARBA00022801"/>
    </source>
</evidence>
<dbReference type="PROSITE" id="PS51347">
    <property type="entry name" value="PHOSPHOTRIESTERASE_2"/>
    <property type="match status" value="1"/>
</dbReference>
<dbReference type="EMBL" id="JBHTCT010000026">
    <property type="protein sequence ID" value="MFC7365245.1"/>
    <property type="molecule type" value="Genomic_DNA"/>
</dbReference>
<dbReference type="SUPFAM" id="SSF51556">
    <property type="entry name" value="Metallo-dependent hydrolases"/>
    <property type="match status" value="1"/>
</dbReference>
<accession>A0ABW2NH34</accession>
<dbReference type="PANTHER" id="PTHR10819">
    <property type="entry name" value="PHOSPHOTRIESTERASE-RELATED"/>
    <property type="match status" value="1"/>
</dbReference>
<reference evidence="5" key="1">
    <citation type="journal article" date="2019" name="Int. J. Syst. Evol. Microbiol.">
        <title>The Global Catalogue of Microorganisms (GCM) 10K type strain sequencing project: providing services to taxonomists for standard genome sequencing and annotation.</title>
        <authorList>
            <consortium name="The Broad Institute Genomics Platform"/>
            <consortium name="The Broad Institute Genome Sequencing Center for Infectious Disease"/>
            <person name="Wu L."/>
            <person name="Ma J."/>
        </authorList>
    </citation>
    <scope>NUCLEOTIDE SEQUENCE [LARGE SCALE GENOMIC DNA]</scope>
    <source>
        <strain evidence="5">JCM 4738</strain>
    </source>
</reference>
<evidence type="ECO:0000256" key="1">
    <source>
        <dbReference type="ARBA" id="ARBA00022723"/>
    </source>
</evidence>
<dbReference type="InterPro" id="IPR001559">
    <property type="entry name" value="Phosphotriesterase"/>
</dbReference>
<comment type="caution">
    <text evidence="4">The sequence shown here is derived from an EMBL/GenBank/DDBJ whole genome shotgun (WGS) entry which is preliminary data.</text>
</comment>
<evidence type="ECO:0000313" key="5">
    <source>
        <dbReference type="Proteomes" id="UP001596483"/>
    </source>
</evidence>
<feature type="modified residue" description="N6-carboxylysine" evidence="3">
    <location>
        <position position="150"/>
    </location>
</feature>
<keyword evidence="5" id="KW-1185">Reference proteome</keyword>
<keyword evidence="2" id="KW-0378">Hydrolase</keyword>
<name>A0ABW2NH34_9BACL</name>
<protein>
    <submittedName>
        <fullName evidence="4">Phosphotriesterase</fullName>
    </submittedName>
</protein>
<dbReference type="Pfam" id="PF02126">
    <property type="entry name" value="PTE"/>
    <property type="match status" value="1"/>
</dbReference>
<evidence type="ECO:0000256" key="3">
    <source>
        <dbReference type="PROSITE-ProRule" id="PRU00679"/>
    </source>
</evidence>
<gene>
    <name evidence="4" type="ORF">ACFQQH_08965</name>
</gene>
<dbReference type="Gene3D" id="3.20.20.140">
    <property type="entry name" value="Metal-dependent hydrolases"/>
    <property type="match status" value="1"/>
</dbReference>
<evidence type="ECO:0000313" key="4">
    <source>
        <dbReference type="EMBL" id="MFC7365245.1"/>
    </source>
</evidence>